<evidence type="ECO:0000313" key="1">
    <source>
        <dbReference type="Proteomes" id="UP000095280"/>
    </source>
</evidence>
<reference evidence="2" key="1">
    <citation type="submission" date="2016-11" db="UniProtKB">
        <authorList>
            <consortium name="WormBaseParasite"/>
        </authorList>
    </citation>
    <scope>IDENTIFICATION</scope>
</reference>
<proteinExistence type="predicted"/>
<keyword evidence="1" id="KW-1185">Reference proteome</keyword>
<name>A0A1I8FBT6_9PLAT</name>
<dbReference type="WBParaSite" id="maker-unitig_28553-snap-gene-0.1-mRNA-1">
    <property type="protein sequence ID" value="maker-unitig_28553-snap-gene-0.1-mRNA-1"/>
    <property type="gene ID" value="maker-unitig_28553-snap-gene-0.1"/>
</dbReference>
<accession>A0A1I8FBT6</accession>
<dbReference type="AlphaFoldDB" id="A0A1I8FBT6"/>
<sequence>MPQLHQLMQPELRRISGINSLQNDFDFSRLAQSCRRVCKKRRYV</sequence>
<protein>
    <submittedName>
        <fullName evidence="2">Transposase</fullName>
    </submittedName>
</protein>
<dbReference type="Proteomes" id="UP000095280">
    <property type="component" value="Unplaced"/>
</dbReference>
<organism evidence="1 2">
    <name type="scientific">Macrostomum lignano</name>
    <dbReference type="NCBI Taxonomy" id="282301"/>
    <lineage>
        <taxon>Eukaryota</taxon>
        <taxon>Metazoa</taxon>
        <taxon>Spiralia</taxon>
        <taxon>Lophotrochozoa</taxon>
        <taxon>Platyhelminthes</taxon>
        <taxon>Rhabditophora</taxon>
        <taxon>Macrostomorpha</taxon>
        <taxon>Macrostomida</taxon>
        <taxon>Macrostomidae</taxon>
        <taxon>Macrostomum</taxon>
    </lineage>
</organism>
<evidence type="ECO:0000313" key="2">
    <source>
        <dbReference type="WBParaSite" id="maker-unitig_28553-snap-gene-0.1-mRNA-1"/>
    </source>
</evidence>